<feature type="transmembrane region" description="Helical" evidence="1">
    <location>
        <begin position="803"/>
        <end position="821"/>
    </location>
</feature>
<dbReference type="PANTHER" id="PTHR35313:SF1">
    <property type="entry name" value="NO EXINE FORMATION 1"/>
    <property type="match status" value="1"/>
</dbReference>
<dbReference type="AlphaFoldDB" id="A0A8T0IRL8"/>
<feature type="transmembrane region" description="Helical" evidence="1">
    <location>
        <begin position="131"/>
        <end position="152"/>
    </location>
</feature>
<feature type="transmembrane region" description="Helical" evidence="1">
    <location>
        <begin position="201"/>
        <end position="218"/>
    </location>
</feature>
<feature type="transmembrane region" description="Helical" evidence="1">
    <location>
        <begin position="378"/>
        <end position="401"/>
    </location>
</feature>
<feature type="transmembrane region" description="Helical" evidence="1">
    <location>
        <begin position="100"/>
        <end position="119"/>
    </location>
</feature>
<feature type="transmembrane region" description="Helical" evidence="1">
    <location>
        <begin position="349"/>
        <end position="371"/>
    </location>
</feature>
<keyword evidence="1" id="KW-1133">Transmembrane helix</keyword>
<feature type="transmembrane region" description="Helical" evidence="1">
    <location>
        <begin position="945"/>
        <end position="961"/>
    </location>
</feature>
<sequence length="1097" mass="119652">MVVMAAGGDGGDRGVAMEYRPSGGMMAAPGAEAMNGGSRPGRRSGEVRFTPNSFQYNGRVAAAMVPCAIFLLGIGGKPVMATLTVGLMVAYILDSLSLKMGAMFAVWGSLFATGLAMIFTGSTFTASSSSFVLYVMCLFVAFEFMFLVGVWATVQFRWMQLENPQVVLALERLLFACMPFSAATIQTWGVVTAVGMTNAPYYLMVFLFELYWLFALPLPSSFRVKSERSYGGQFSEEALIQGSLEGSFHTLALMFLPLLFHIGSHHARLFSSANAVCDLLLLFFVPLLFQLYASTRGALHWLYKDQHLLQQVRVMNGAIALLVVILCLEVRVVFYSFGQYIQIPAPWNYLLVTIAAVGGAAGLGAYLVGLIGDAVSSLLLTSVMVAAAFSASVAVGLPWMFLPAPVVAAYFIAQFFLNKDIVSYAIFVVAAIVPLVWFVVHNFWYLNIWLGGAPLQTVCKYIIGGAVVAMGVPGLALLPSKAKHAAEVGLVSHALIVCHLENRLYNFTSIYFFSMEDDVVYPSYMVVFTTVLGLVLVHRLAADKRISSVSNWLMICLYLSKLSMLFLSSPHVVWAAALLLLAVTPPLLLYKGGVKGGFRMKPWQGMVNAAVVGISVWLCRFTIFEALQWWTGVVPSDGLILGSLILSAGVASAPIVTQHFSHIQSAKRALVLVISVGFLFIFMQPPVPEAWTFWWDKAHMPERSADSIAIYGAAADIPTWPTWLLIITIVTSLAALTSAIPIQDVVELRLLYAVGMGISTGVYLCAQYFLQAAVLHVLLVAAMACASVFLVFTHLPSATSPRLLPWVFGILVGLCPIIYLAEGQLRFQTGDRAGSEDNYITLFALEGSRVSLLGLYAAIFMAIAFEIKLKLASLVSEKVSEKIVGGPGPKYRLAQQRKPSSTSAFSVKKLAAEGAWMATIGNVSTLLCFSICLILNLHLTGGSDRSIVILAPILLLLNQDANLLTGFGDRQRYFPLTAAVSGYLIFSAGYRLWIEVWHGYHSSDWGLQTGGPGLFYLVKNIVLLGLATPNHFLFNRFMWNYLKQSDMLLLLTTPMNLPAAIITDIVSIRFLACLGMVYALVQYIISRNIRMAGMRLI</sequence>
<gene>
    <name evidence="2" type="ORF">KC19_2G001200</name>
</gene>
<feature type="transmembrane region" description="Helical" evidence="1">
    <location>
        <begin position="606"/>
        <end position="627"/>
    </location>
</feature>
<feature type="transmembrane region" description="Helical" evidence="1">
    <location>
        <begin position="573"/>
        <end position="594"/>
    </location>
</feature>
<feature type="transmembrane region" description="Helical" evidence="1">
    <location>
        <begin position="776"/>
        <end position="796"/>
    </location>
</feature>
<feature type="transmembrane region" description="Helical" evidence="1">
    <location>
        <begin position="720"/>
        <end position="738"/>
    </location>
</feature>
<dbReference type="EMBL" id="CM026422">
    <property type="protein sequence ID" value="KAG0585288.1"/>
    <property type="molecule type" value="Genomic_DNA"/>
</dbReference>
<feature type="transmembrane region" description="Helical" evidence="1">
    <location>
        <begin position="60"/>
        <end position="93"/>
    </location>
</feature>
<feature type="transmembrane region" description="Helical" evidence="1">
    <location>
        <begin position="1068"/>
        <end position="1085"/>
    </location>
</feature>
<dbReference type="PANTHER" id="PTHR35313">
    <property type="entry name" value="NO EXINE FORMATION 1"/>
    <property type="match status" value="1"/>
</dbReference>
<keyword evidence="1" id="KW-0812">Transmembrane</keyword>
<dbReference type="Proteomes" id="UP000822688">
    <property type="component" value="Chromosome 2"/>
</dbReference>
<feature type="transmembrane region" description="Helical" evidence="1">
    <location>
        <begin position="173"/>
        <end position="195"/>
    </location>
</feature>
<evidence type="ECO:0000313" key="2">
    <source>
        <dbReference type="EMBL" id="KAG0585288.1"/>
    </source>
</evidence>
<proteinExistence type="predicted"/>
<feature type="transmembrane region" description="Helical" evidence="1">
    <location>
        <begin position="915"/>
        <end position="939"/>
    </location>
</feature>
<accession>A0A8T0IRL8</accession>
<keyword evidence="1" id="KW-0472">Membrane</keyword>
<comment type="caution">
    <text evidence="2">The sequence shown here is derived from an EMBL/GenBank/DDBJ whole genome shotgun (WGS) entry which is preliminary data.</text>
</comment>
<feature type="transmembrane region" description="Helical" evidence="1">
    <location>
        <begin position="519"/>
        <end position="537"/>
    </location>
</feature>
<feature type="transmembrane region" description="Helical" evidence="1">
    <location>
        <begin position="669"/>
        <end position="687"/>
    </location>
</feature>
<feature type="transmembrane region" description="Helical" evidence="1">
    <location>
        <begin position="639"/>
        <end position="657"/>
    </location>
</feature>
<evidence type="ECO:0000313" key="3">
    <source>
        <dbReference type="Proteomes" id="UP000822688"/>
    </source>
</evidence>
<evidence type="ECO:0000256" key="1">
    <source>
        <dbReference type="SAM" id="Phobius"/>
    </source>
</evidence>
<feature type="transmembrane region" description="Helical" evidence="1">
    <location>
        <begin position="750"/>
        <end position="770"/>
    </location>
</feature>
<protein>
    <recommendedName>
        <fullName evidence="4">No exine formation 1</fullName>
    </recommendedName>
</protein>
<feature type="transmembrane region" description="Helical" evidence="1">
    <location>
        <begin position="1014"/>
        <end position="1034"/>
    </location>
</feature>
<feature type="transmembrane region" description="Helical" evidence="1">
    <location>
        <begin position="421"/>
        <end position="446"/>
    </location>
</feature>
<feature type="transmembrane region" description="Helical" evidence="1">
    <location>
        <begin position="458"/>
        <end position="478"/>
    </location>
</feature>
<organism evidence="2 3">
    <name type="scientific">Ceratodon purpureus</name>
    <name type="common">Fire moss</name>
    <name type="synonym">Dicranum purpureum</name>
    <dbReference type="NCBI Taxonomy" id="3225"/>
    <lineage>
        <taxon>Eukaryota</taxon>
        <taxon>Viridiplantae</taxon>
        <taxon>Streptophyta</taxon>
        <taxon>Embryophyta</taxon>
        <taxon>Bryophyta</taxon>
        <taxon>Bryophytina</taxon>
        <taxon>Bryopsida</taxon>
        <taxon>Dicranidae</taxon>
        <taxon>Pseudoditrichales</taxon>
        <taxon>Ditrichaceae</taxon>
        <taxon>Ceratodon</taxon>
    </lineage>
</organism>
<feature type="transmembrane region" description="Helical" evidence="1">
    <location>
        <begin position="314"/>
        <end position="337"/>
    </location>
</feature>
<feature type="transmembrane region" description="Helical" evidence="1">
    <location>
        <begin position="272"/>
        <end position="293"/>
    </location>
</feature>
<feature type="transmembrane region" description="Helical" evidence="1">
    <location>
        <begin position="973"/>
        <end position="994"/>
    </location>
</feature>
<reference evidence="2" key="1">
    <citation type="submission" date="2020-06" db="EMBL/GenBank/DDBJ databases">
        <title>WGS assembly of Ceratodon purpureus strain R40.</title>
        <authorList>
            <person name="Carey S.B."/>
            <person name="Jenkins J."/>
            <person name="Shu S."/>
            <person name="Lovell J.T."/>
            <person name="Sreedasyam A."/>
            <person name="Maumus F."/>
            <person name="Tiley G.P."/>
            <person name="Fernandez-Pozo N."/>
            <person name="Barry K."/>
            <person name="Chen C."/>
            <person name="Wang M."/>
            <person name="Lipzen A."/>
            <person name="Daum C."/>
            <person name="Saski C.A."/>
            <person name="Payton A.C."/>
            <person name="Mcbreen J.C."/>
            <person name="Conrad R.E."/>
            <person name="Kollar L.M."/>
            <person name="Olsson S."/>
            <person name="Huttunen S."/>
            <person name="Landis J.B."/>
            <person name="Wickett N.J."/>
            <person name="Johnson M.G."/>
            <person name="Rensing S.A."/>
            <person name="Grimwood J."/>
            <person name="Schmutz J."/>
            <person name="Mcdaniel S.F."/>
        </authorList>
    </citation>
    <scope>NUCLEOTIDE SEQUENCE</scope>
    <source>
        <strain evidence="2">R40</strain>
    </source>
</reference>
<evidence type="ECO:0008006" key="4">
    <source>
        <dbReference type="Google" id="ProtNLM"/>
    </source>
</evidence>
<feature type="transmembrane region" description="Helical" evidence="1">
    <location>
        <begin position="549"/>
        <end position="567"/>
    </location>
</feature>
<dbReference type="OrthoDB" id="10046650at2759"/>
<keyword evidence="3" id="KW-1185">Reference proteome</keyword>
<feature type="transmembrane region" description="Helical" evidence="1">
    <location>
        <begin position="841"/>
        <end position="865"/>
    </location>
</feature>
<name>A0A8T0IRL8_CERPU</name>